<dbReference type="RefSeq" id="WP_126470572.1">
    <property type="nucleotide sequence ID" value="NZ_LR134481.1"/>
</dbReference>
<evidence type="ECO:0000313" key="2">
    <source>
        <dbReference type="Proteomes" id="UP000268879"/>
    </source>
</evidence>
<proteinExistence type="predicted"/>
<name>A0A3S4Z9R1_HAEPA</name>
<accession>A0A3S4Z9R1</accession>
<dbReference type="Proteomes" id="UP000268879">
    <property type="component" value="Chromosome"/>
</dbReference>
<organism evidence="1 2">
    <name type="scientific">Haemophilus parainfluenzae</name>
    <dbReference type="NCBI Taxonomy" id="729"/>
    <lineage>
        <taxon>Bacteria</taxon>
        <taxon>Pseudomonadati</taxon>
        <taxon>Pseudomonadota</taxon>
        <taxon>Gammaproteobacteria</taxon>
        <taxon>Pasteurellales</taxon>
        <taxon>Pasteurellaceae</taxon>
        <taxon>Haemophilus</taxon>
    </lineage>
</organism>
<protein>
    <submittedName>
        <fullName evidence="1">Uncharacterized protein</fullName>
    </submittedName>
</protein>
<gene>
    <name evidence="1" type="ORF">NCTC10665_00969</name>
</gene>
<sequence>MKRNEVKFYHPEINTDDLDLLIAYIKNKVRLKECVQISLDNCTIQRMESLTENSTLDDVDEVGLYPLYRILNECPNVLLASLGTIEMPGSKVSNANYSYELFCKKFWENSRNTPDAIYRDFDELEKKFEFSNLAENSQQVIGLFYLPFLLIQKILKKYKNESPKAKFEYYLHGIIDYLDMISAFELEIAKYAFWDLTDKEIMQLPDSIRERRKFIRKNFTKEQPSFVKCKQFCINAAMDSFWLRAIAFGCDKKEQIGNDFYITDHFLATNDNKLNVIAKDIFPVRRHGDSFGYTFSVTREDELISSAYWSEVDKLSNKILSSRKDSNQESKYEEKSKKLSFFIKEIENELQVLFC</sequence>
<dbReference type="AlphaFoldDB" id="A0A3S4Z9R1"/>
<dbReference type="EMBL" id="LR134481">
    <property type="protein sequence ID" value="VEI30635.1"/>
    <property type="molecule type" value="Genomic_DNA"/>
</dbReference>
<evidence type="ECO:0000313" key="1">
    <source>
        <dbReference type="EMBL" id="VEI30635.1"/>
    </source>
</evidence>
<reference evidence="1 2" key="1">
    <citation type="submission" date="2018-12" db="EMBL/GenBank/DDBJ databases">
        <authorList>
            <consortium name="Pathogen Informatics"/>
        </authorList>
    </citation>
    <scope>NUCLEOTIDE SEQUENCE [LARGE SCALE GENOMIC DNA]</scope>
    <source>
        <strain evidence="1 2">NCTC10665</strain>
    </source>
</reference>